<proteinExistence type="inferred from homology"/>
<dbReference type="STRING" id="3055.A0A2K3DJ11"/>
<accession>A0A2K3DJ11</accession>
<comment type="pathway">
    <text evidence="2 11">Glycolipid biosynthesis; glycosylphosphatidylinositol-anchor biosynthesis.</text>
</comment>
<organism evidence="13 14">
    <name type="scientific">Chlamydomonas reinhardtii</name>
    <name type="common">Chlamydomonas smithii</name>
    <dbReference type="NCBI Taxonomy" id="3055"/>
    <lineage>
        <taxon>Eukaryota</taxon>
        <taxon>Viridiplantae</taxon>
        <taxon>Chlorophyta</taxon>
        <taxon>core chlorophytes</taxon>
        <taxon>Chlorophyceae</taxon>
        <taxon>CS clade</taxon>
        <taxon>Chlamydomonadales</taxon>
        <taxon>Chlamydomonadaceae</taxon>
        <taxon>Chlamydomonas</taxon>
    </lineage>
</organism>
<feature type="transmembrane region" description="Helical" evidence="11">
    <location>
        <begin position="388"/>
        <end position="406"/>
    </location>
</feature>
<comment type="caution">
    <text evidence="11">Lacks conserved residue(s) required for the propagation of feature annotation.</text>
</comment>
<dbReference type="RefSeq" id="XP_001700845.2">
    <property type="nucleotide sequence ID" value="XM_001700793.3"/>
</dbReference>
<dbReference type="GO" id="GO:0005789">
    <property type="term" value="C:endoplasmic reticulum membrane"/>
    <property type="evidence" value="ECO:0000318"/>
    <property type="project" value="GO_Central"/>
</dbReference>
<evidence type="ECO:0000313" key="13">
    <source>
        <dbReference type="EMBL" id="PNW80518.1"/>
    </source>
</evidence>
<dbReference type="UniPathway" id="UPA00196"/>
<dbReference type="EMBL" id="CM008968">
    <property type="protein sequence ID" value="PNW80518.1"/>
    <property type="molecule type" value="Genomic_DNA"/>
</dbReference>
<evidence type="ECO:0000256" key="2">
    <source>
        <dbReference type="ARBA" id="ARBA00004687"/>
    </source>
</evidence>
<keyword evidence="14" id="KW-1185">Reference proteome</keyword>
<keyword evidence="5 11" id="KW-0328">Glycosyltransferase</keyword>
<dbReference type="PaxDb" id="3055-EDP07099"/>
<keyword evidence="10 11" id="KW-0472">Membrane</keyword>
<dbReference type="Pfam" id="PF04188">
    <property type="entry name" value="Mannosyl_trans2"/>
    <property type="match status" value="1"/>
</dbReference>
<evidence type="ECO:0000256" key="1">
    <source>
        <dbReference type="ARBA" id="ARBA00004477"/>
    </source>
</evidence>
<evidence type="ECO:0000256" key="8">
    <source>
        <dbReference type="ARBA" id="ARBA00022824"/>
    </source>
</evidence>
<comment type="function">
    <text evidence="11">Mannosyltransferase involved in glycosylphosphatidylinositol-anchor biosynthesis.</text>
</comment>
<evidence type="ECO:0000256" key="10">
    <source>
        <dbReference type="ARBA" id="ARBA00023136"/>
    </source>
</evidence>
<feature type="transmembrane region" description="Helical" evidence="11">
    <location>
        <begin position="550"/>
        <end position="570"/>
    </location>
</feature>
<comment type="subcellular location">
    <subcellularLocation>
        <location evidence="1 11">Endoplasmic reticulum membrane</location>
        <topology evidence="1 11">Multi-pass membrane protein</topology>
    </subcellularLocation>
</comment>
<dbReference type="PANTHER" id="PTHR12468">
    <property type="entry name" value="GPI MANNOSYLTRANSFERASE 2"/>
    <property type="match status" value="1"/>
</dbReference>
<dbReference type="PANTHER" id="PTHR12468:SF2">
    <property type="entry name" value="GPI MANNOSYLTRANSFERASE 2"/>
    <property type="match status" value="1"/>
</dbReference>
<evidence type="ECO:0000256" key="11">
    <source>
        <dbReference type="RuleBase" id="RU363112"/>
    </source>
</evidence>
<keyword evidence="8 11" id="KW-0256">Endoplasmic reticulum</keyword>
<protein>
    <recommendedName>
        <fullName evidence="11">GPI mannosyltransferase 2</fullName>
        <ecNumber evidence="11">2.4.1.-</ecNumber>
    </recommendedName>
</protein>
<sequence length="678" mass="70497">MLGLTRPELRLALLAVAVRLALLLGATGGDLLLPDYDTSKTLPAELLQPVQPAAFHQSHSADGLQEPWMGDGQPQAGAAAAGATQSARPWLLRGWLVWDAVFFVDIAARGYVYEQYYAFFPLMPALLSRAPPELFALLAVALNAAASVAGVVMLYRLGASLICDPELSAAACLFFILSPAAVFHAAPYTEAAFAAATLAVLCCLHCRGIGGGSSSSRSRSRDGIGGLEGAVSAARGSRDQRRGGLKSGGPGFSLARLMAATAAVAVSCGLRSNGVVNAGYVGHYSLRHAVALWPKSKARALWTALLGVVAAAVSVTPLVLFQAAAYEAFCRRDAHGAAHVSSAAPAGAYDAGVGSSSSSSTGSTGGGGGGSTGPYDWPRPWCSSRVPYVYGFVQLLYWNVGFLRYWTLQQAPNFLLAMPVLLLSAAGLFEYSRANAGHMACLGLMPPGRTHSDGVAAAAEDTAAEALGKSNWRSGLSKSEGEAQLASVRGAMGEHSTGQLRRRLGLGGASDAGAKVAAAGGTSSYQGEAPGRELYMSDGSRHAGYFSPELAVTMFPWAFSLLVAVTTMHVQVSTRFLLSSCPPLYWYMAHLWRRGMGRRLGNEVGGRRPRRAEPAAAGEAATEAATMGGGGSGPAAPGGPSSAGGSGWSSWLAMALWRWCLVYVALGCVLFINFLPWT</sequence>
<dbReference type="GO" id="GO:0000030">
    <property type="term" value="F:mannosyltransferase activity"/>
    <property type="evidence" value="ECO:0000318"/>
    <property type="project" value="GO_Central"/>
</dbReference>
<dbReference type="Proteomes" id="UP000006906">
    <property type="component" value="Chromosome 7"/>
</dbReference>
<reference evidence="13 14" key="1">
    <citation type="journal article" date="2007" name="Science">
        <title>The Chlamydomonas genome reveals the evolution of key animal and plant functions.</title>
        <authorList>
            <person name="Merchant S.S."/>
            <person name="Prochnik S.E."/>
            <person name="Vallon O."/>
            <person name="Harris E.H."/>
            <person name="Karpowicz S.J."/>
            <person name="Witman G.B."/>
            <person name="Terry A."/>
            <person name="Salamov A."/>
            <person name="Fritz-Laylin L.K."/>
            <person name="Marechal-Drouard L."/>
            <person name="Marshall W.F."/>
            <person name="Qu L.H."/>
            <person name="Nelson D.R."/>
            <person name="Sanderfoot A.A."/>
            <person name="Spalding M.H."/>
            <person name="Kapitonov V.V."/>
            <person name="Ren Q."/>
            <person name="Ferris P."/>
            <person name="Lindquist E."/>
            <person name="Shapiro H."/>
            <person name="Lucas S.M."/>
            <person name="Grimwood J."/>
            <person name="Schmutz J."/>
            <person name="Cardol P."/>
            <person name="Cerutti H."/>
            <person name="Chanfreau G."/>
            <person name="Chen C.L."/>
            <person name="Cognat V."/>
            <person name="Croft M.T."/>
            <person name="Dent R."/>
            <person name="Dutcher S."/>
            <person name="Fernandez E."/>
            <person name="Fukuzawa H."/>
            <person name="Gonzalez-Ballester D."/>
            <person name="Gonzalez-Halphen D."/>
            <person name="Hallmann A."/>
            <person name="Hanikenne M."/>
            <person name="Hippler M."/>
            <person name="Inwood W."/>
            <person name="Jabbari K."/>
            <person name="Kalanon M."/>
            <person name="Kuras R."/>
            <person name="Lefebvre P.A."/>
            <person name="Lemaire S.D."/>
            <person name="Lobanov A.V."/>
            <person name="Lohr M."/>
            <person name="Manuell A."/>
            <person name="Meier I."/>
            <person name="Mets L."/>
            <person name="Mittag M."/>
            <person name="Mittelmeier T."/>
            <person name="Moroney J.V."/>
            <person name="Moseley J."/>
            <person name="Napoli C."/>
            <person name="Nedelcu A.M."/>
            <person name="Niyogi K."/>
            <person name="Novoselov S.V."/>
            <person name="Paulsen I.T."/>
            <person name="Pazour G."/>
            <person name="Purton S."/>
            <person name="Ral J.P."/>
            <person name="Riano-Pachon D.M."/>
            <person name="Riekhof W."/>
            <person name="Rymarquis L."/>
            <person name="Schroda M."/>
            <person name="Stern D."/>
            <person name="Umen J."/>
            <person name="Willows R."/>
            <person name="Wilson N."/>
            <person name="Zimmer S.L."/>
            <person name="Allmer J."/>
            <person name="Balk J."/>
            <person name="Bisova K."/>
            <person name="Chen C.J."/>
            <person name="Elias M."/>
            <person name="Gendler K."/>
            <person name="Hauser C."/>
            <person name="Lamb M.R."/>
            <person name="Ledford H."/>
            <person name="Long J.C."/>
            <person name="Minagawa J."/>
            <person name="Page M.D."/>
            <person name="Pan J."/>
            <person name="Pootakham W."/>
            <person name="Roje S."/>
            <person name="Rose A."/>
            <person name="Stahlberg E."/>
            <person name="Terauchi A.M."/>
            <person name="Yang P."/>
            <person name="Ball S."/>
            <person name="Bowler C."/>
            <person name="Dieckmann C.L."/>
            <person name="Gladyshev V.N."/>
            <person name="Green P."/>
            <person name="Jorgensen R."/>
            <person name="Mayfield S."/>
            <person name="Mueller-Roeber B."/>
            <person name="Rajamani S."/>
            <person name="Sayre R.T."/>
            <person name="Brokstein P."/>
            <person name="Dubchak I."/>
            <person name="Goodstein D."/>
            <person name="Hornick L."/>
            <person name="Huang Y.W."/>
            <person name="Jhaveri J."/>
            <person name="Luo Y."/>
            <person name="Martinez D."/>
            <person name="Ngau W.C."/>
            <person name="Otillar B."/>
            <person name="Poliakov A."/>
            <person name="Porter A."/>
            <person name="Szajkowski L."/>
            <person name="Werner G."/>
            <person name="Zhou K."/>
            <person name="Grigoriev I.V."/>
            <person name="Rokhsar D.S."/>
            <person name="Grossman A.R."/>
        </authorList>
    </citation>
    <scope>NUCLEOTIDE SEQUENCE [LARGE SCALE GENOMIC DNA]</scope>
    <source>
        <strain evidence="14">CC-503</strain>
    </source>
</reference>
<feature type="region of interest" description="Disordered" evidence="12">
    <location>
        <begin position="602"/>
        <end position="641"/>
    </location>
</feature>
<dbReference type="EC" id="2.4.1.-" evidence="11"/>
<evidence type="ECO:0000256" key="5">
    <source>
        <dbReference type="ARBA" id="ARBA00022676"/>
    </source>
</evidence>
<dbReference type="InterPro" id="IPR007315">
    <property type="entry name" value="PIG-V/Gpi18"/>
</dbReference>
<evidence type="ECO:0000256" key="3">
    <source>
        <dbReference type="ARBA" id="ARBA00008698"/>
    </source>
</evidence>
<gene>
    <name evidence="13" type="ORF">CHLRE_07g320650v5</name>
</gene>
<dbReference type="FunCoup" id="A0A2K3DJ11">
    <property type="interactions" value="1853"/>
</dbReference>
<dbReference type="OrthoDB" id="10252502at2759"/>
<dbReference type="KEGG" id="cre:CHLRE_07g320650v5"/>
<comment type="similarity">
    <text evidence="3 11">Belongs to the PIGV family.</text>
</comment>
<feature type="transmembrane region" description="Helical" evidence="11">
    <location>
        <begin position="134"/>
        <end position="155"/>
    </location>
</feature>
<evidence type="ECO:0000256" key="12">
    <source>
        <dbReference type="SAM" id="MobiDB-lite"/>
    </source>
</evidence>
<dbReference type="AlphaFoldDB" id="A0A2K3DJ11"/>
<dbReference type="GO" id="GO:0004376">
    <property type="term" value="F:GPI mannosyltransferase activity"/>
    <property type="evidence" value="ECO:0007669"/>
    <property type="project" value="InterPro"/>
</dbReference>
<feature type="transmembrane region" description="Helical" evidence="11">
    <location>
        <begin position="300"/>
        <end position="321"/>
    </location>
</feature>
<keyword evidence="9 11" id="KW-1133">Transmembrane helix</keyword>
<dbReference type="GeneID" id="5726582"/>
<dbReference type="GO" id="GO:0031501">
    <property type="term" value="C:mannosyltransferase complex"/>
    <property type="evidence" value="ECO:0000318"/>
    <property type="project" value="GO_Central"/>
</dbReference>
<evidence type="ECO:0000256" key="9">
    <source>
        <dbReference type="ARBA" id="ARBA00022989"/>
    </source>
</evidence>
<dbReference type="Gramene" id="PNW80518">
    <property type="protein sequence ID" value="PNW80518"/>
    <property type="gene ID" value="CHLRE_07g320650v5"/>
</dbReference>
<name>A0A2K3DJ11_CHLRE</name>
<dbReference type="GO" id="GO:0000009">
    <property type="term" value="F:alpha-1,6-mannosyltransferase activity"/>
    <property type="evidence" value="ECO:0007669"/>
    <property type="project" value="InterPro"/>
</dbReference>
<dbReference type="GO" id="GO:0006506">
    <property type="term" value="P:GPI anchor biosynthetic process"/>
    <property type="evidence" value="ECO:0000318"/>
    <property type="project" value="GO_Central"/>
</dbReference>
<dbReference type="InParanoid" id="A0A2K3DJ11"/>
<dbReference type="ExpressionAtlas" id="A0A2K3DJ11">
    <property type="expression patterns" value="baseline and differential"/>
</dbReference>
<keyword evidence="7 11" id="KW-0812">Transmembrane</keyword>
<keyword evidence="4 11" id="KW-0337">GPI-anchor biosynthesis</keyword>
<evidence type="ECO:0000256" key="6">
    <source>
        <dbReference type="ARBA" id="ARBA00022679"/>
    </source>
</evidence>
<keyword evidence="6 11" id="KW-0808">Transferase</keyword>
<feature type="compositionally biased region" description="Low complexity" evidence="12">
    <location>
        <begin position="614"/>
        <end position="626"/>
    </location>
</feature>
<feature type="transmembrane region" description="Helical" evidence="11">
    <location>
        <begin position="167"/>
        <end position="186"/>
    </location>
</feature>
<evidence type="ECO:0000313" key="14">
    <source>
        <dbReference type="Proteomes" id="UP000006906"/>
    </source>
</evidence>
<evidence type="ECO:0000256" key="7">
    <source>
        <dbReference type="ARBA" id="ARBA00022692"/>
    </source>
</evidence>
<feature type="transmembrane region" description="Helical" evidence="11">
    <location>
        <begin position="656"/>
        <end position="675"/>
    </location>
</feature>
<evidence type="ECO:0000256" key="4">
    <source>
        <dbReference type="ARBA" id="ARBA00022502"/>
    </source>
</evidence>